<dbReference type="STRING" id="1618446.UV61_C0006G0148"/>
<comment type="subcellular location">
    <subcellularLocation>
        <location evidence="3">Cytoplasm</location>
    </subcellularLocation>
</comment>
<dbReference type="GO" id="GO:0006094">
    <property type="term" value="P:gluconeogenesis"/>
    <property type="evidence" value="ECO:0007669"/>
    <property type="project" value="UniProtKB-UniPathway"/>
</dbReference>
<dbReference type="PROSITE" id="PS51440">
    <property type="entry name" value="TIM_2"/>
    <property type="match status" value="1"/>
</dbReference>
<keyword evidence="3" id="KW-0963">Cytoplasm</keyword>
<dbReference type="PATRIC" id="fig|1618446.3.peg.811"/>
<dbReference type="InterPro" id="IPR000652">
    <property type="entry name" value="Triosephosphate_isomerase"/>
</dbReference>
<comment type="caution">
    <text evidence="4">The sequence shown here is derived from an EMBL/GenBank/DDBJ whole genome shotgun (WGS) entry which is preliminary data.</text>
</comment>
<dbReference type="UniPathway" id="UPA00138"/>
<comment type="pathway">
    <text evidence="3">Carbohydrate degradation; glycolysis; D-glyceraldehyde 3-phosphate from glycerone phosphate: step 1/1.</text>
</comment>
<gene>
    <name evidence="4" type="ORF">UV61_C0006G0148</name>
</gene>
<keyword evidence="3" id="KW-0312">Gluconeogenesis</keyword>
<dbReference type="GO" id="GO:0019563">
    <property type="term" value="P:glycerol catabolic process"/>
    <property type="evidence" value="ECO:0007669"/>
    <property type="project" value="TreeGrafter"/>
</dbReference>
<dbReference type="SUPFAM" id="SSF51351">
    <property type="entry name" value="Triosephosphate isomerase (TIM)"/>
    <property type="match status" value="1"/>
</dbReference>
<dbReference type="PROSITE" id="PS00171">
    <property type="entry name" value="TIM_1"/>
    <property type="match status" value="1"/>
</dbReference>
<dbReference type="UniPathway" id="UPA00109">
    <property type="reaction ID" value="UER00189"/>
</dbReference>
<dbReference type="EC" id="5.3.1.1" evidence="3"/>
<dbReference type="InterPro" id="IPR035990">
    <property type="entry name" value="TIM_sf"/>
</dbReference>
<comment type="subunit">
    <text evidence="3">Homodimer.</text>
</comment>
<dbReference type="GO" id="GO:0005829">
    <property type="term" value="C:cytosol"/>
    <property type="evidence" value="ECO:0007669"/>
    <property type="project" value="TreeGrafter"/>
</dbReference>
<dbReference type="Pfam" id="PF00121">
    <property type="entry name" value="TIM"/>
    <property type="match status" value="2"/>
</dbReference>
<evidence type="ECO:0000256" key="2">
    <source>
        <dbReference type="ARBA" id="ARBA00023235"/>
    </source>
</evidence>
<comment type="catalytic activity">
    <reaction evidence="3">
        <text>D-glyceraldehyde 3-phosphate = dihydroxyacetone phosphate</text>
        <dbReference type="Rhea" id="RHEA:18585"/>
        <dbReference type="ChEBI" id="CHEBI:57642"/>
        <dbReference type="ChEBI" id="CHEBI:59776"/>
        <dbReference type="EC" id="5.3.1.1"/>
    </reaction>
</comment>
<dbReference type="Gene3D" id="3.20.20.70">
    <property type="entry name" value="Aldolase class I"/>
    <property type="match status" value="2"/>
</dbReference>
<keyword evidence="2 3" id="KW-0413">Isomerase</keyword>
<proteinExistence type="inferred from homology"/>
<accession>A0A0G1CN79</accession>
<evidence type="ECO:0000313" key="4">
    <source>
        <dbReference type="EMBL" id="KKS86947.1"/>
    </source>
</evidence>
<dbReference type="AlphaFoldDB" id="A0A0G1CN79"/>
<sequence>MRTAPFYIIGNWKSNKTVGEAVIWMQDFTTLWKKQPFDSAKAKIILCAPFIHLTTLHSLIELNKLPLVLGAQTISSYPTGAYTGEIGASMVKDLVGFTLIGHSERRKYFGETDHDLSAKIAEAQSIGITSIYCVQDSKMPIPAGVKWVAYEPVWAIGTGKPETAENAAQAAAAIKNQAPDTKIIYGGSVTAENVAAYAEKNELDGVLPGGASLTPATFYHLITNATHN</sequence>
<evidence type="ECO:0000256" key="1">
    <source>
        <dbReference type="ARBA" id="ARBA00007422"/>
    </source>
</evidence>
<comment type="similarity">
    <text evidence="1 3">Belongs to the triosephosphate isomerase family.</text>
</comment>
<dbReference type="PANTHER" id="PTHR21139:SF42">
    <property type="entry name" value="TRIOSEPHOSPHATE ISOMERASE"/>
    <property type="match status" value="1"/>
</dbReference>
<dbReference type="GO" id="GO:0046166">
    <property type="term" value="P:glyceraldehyde-3-phosphate biosynthetic process"/>
    <property type="evidence" value="ECO:0007669"/>
    <property type="project" value="TreeGrafter"/>
</dbReference>
<dbReference type="EMBL" id="LCFD01000006">
    <property type="protein sequence ID" value="KKS86947.1"/>
    <property type="molecule type" value="Genomic_DNA"/>
</dbReference>
<keyword evidence="3" id="KW-0324">Glycolysis</keyword>
<evidence type="ECO:0000256" key="3">
    <source>
        <dbReference type="RuleBase" id="RU363013"/>
    </source>
</evidence>
<dbReference type="Proteomes" id="UP000034050">
    <property type="component" value="Unassembled WGS sequence"/>
</dbReference>
<evidence type="ECO:0000313" key="5">
    <source>
        <dbReference type="Proteomes" id="UP000034050"/>
    </source>
</evidence>
<name>A0A0G1CN79_9BACT</name>
<organism evidence="4 5">
    <name type="scientific">Candidatus Gottesmanbacteria bacterium GW2011_GWB1_43_11</name>
    <dbReference type="NCBI Taxonomy" id="1618446"/>
    <lineage>
        <taxon>Bacteria</taxon>
        <taxon>Candidatus Gottesmaniibacteriota</taxon>
    </lineage>
</organism>
<protein>
    <recommendedName>
        <fullName evidence="3">Triosephosphate isomerase</fullName>
        <ecNumber evidence="3">5.3.1.1</ecNumber>
    </recommendedName>
</protein>
<comment type="pathway">
    <text evidence="3">Carbohydrate biosynthesis; gluconeogenesis.</text>
</comment>
<dbReference type="InterPro" id="IPR020861">
    <property type="entry name" value="Triosephosphate_isomerase_AS"/>
</dbReference>
<dbReference type="PANTHER" id="PTHR21139">
    <property type="entry name" value="TRIOSEPHOSPHATE ISOMERASE"/>
    <property type="match status" value="1"/>
</dbReference>
<dbReference type="CDD" id="cd00311">
    <property type="entry name" value="TIM"/>
    <property type="match status" value="1"/>
</dbReference>
<reference evidence="4 5" key="1">
    <citation type="journal article" date="2015" name="Nature">
        <title>rRNA introns, odd ribosomes, and small enigmatic genomes across a large radiation of phyla.</title>
        <authorList>
            <person name="Brown C.T."/>
            <person name="Hug L.A."/>
            <person name="Thomas B.C."/>
            <person name="Sharon I."/>
            <person name="Castelle C.J."/>
            <person name="Singh A."/>
            <person name="Wilkins M.J."/>
            <person name="Williams K.H."/>
            <person name="Banfield J.F."/>
        </authorList>
    </citation>
    <scope>NUCLEOTIDE SEQUENCE [LARGE SCALE GENOMIC DNA]</scope>
</reference>
<dbReference type="GO" id="GO:0006096">
    <property type="term" value="P:glycolytic process"/>
    <property type="evidence" value="ECO:0007669"/>
    <property type="project" value="UniProtKB-UniPathway"/>
</dbReference>
<dbReference type="InterPro" id="IPR013785">
    <property type="entry name" value="Aldolase_TIM"/>
</dbReference>
<dbReference type="GO" id="GO:0004807">
    <property type="term" value="F:triose-phosphate isomerase activity"/>
    <property type="evidence" value="ECO:0007669"/>
    <property type="project" value="UniProtKB-EC"/>
</dbReference>